<protein>
    <submittedName>
        <fullName evidence="1">Uncharacterized protein</fullName>
    </submittedName>
</protein>
<name>Q7R8W1_PLAYO</name>
<dbReference type="EMBL" id="AABL01002534">
    <property type="protein sequence ID" value="EAA19467.1"/>
    <property type="molecule type" value="Genomic_DNA"/>
</dbReference>
<gene>
    <name evidence="1" type="ORF">PY07109</name>
</gene>
<evidence type="ECO:0000313" key="1">
    <source>
        <dbReference type="EMBL" id="EAA19467.1"/>
    </source>
</evidence>
<evidence type="ECO:0000313" key="2">
    <source>
        <dbReference type="Proteomes" id="UP000008553"/>
    </source>
</evidence>
<dbReference type="Proteomes" id="UP000008553">
    <property type="component" value="Unassembled WGS sequence"/>
</dbReference>
<accession>Q7R8W1</accession>
<dbReference type="AlphaFoldDB" id="Q7R8W1"/>
<sequence>MVIINVSFNYLEKNTKIQTNKESELATTMAIYAHIHIY</sequence>
<dbReference type="PaxDb" id="73239-Q7R8W1"/>
<dbReference type="InParanoid" id="Q7R8W1"/>
<proteinExistence type="predicted"/>
<comment type="caution">
    <text evidence="1">The sequence shown here is derived from an EMBL/GenBank/DDBJ whole genome shotgun (WGS) entry which is preliminary data.</text>
</comment>
<reference evidence="1 2" key="1">
    <citation type="journal article" date="2002" name="Nature">
        <title>Genome sequence and comparative analysis of the model rodent malaria parasite Plasmodium yoelii yoelii.</title>
        <authorList>
            <person name="Carlton J.M."/>
            <person name="Angiuoli S.V."/>
            <person name="Suh B.B."/>
            <person name="Kooij T.W."/>
            <person name="Pertea M."/>
            <person name="Silva J.C."/>
            <person name="Ermolaeva M.D."/>
            <person name="Allen J.E."/>
            <person name="Selengut J.D."/>
            <person name="Koo H.L."/>
            <person name="Peterson J.D."/>
            <person name="Pop M."/>
            <person name="Kosack D.S."/>
            <person name="Shumway M.F."/>
            <person name="Bidwell S.L."/>
            <person name="Shallom S.J."/>
            <person name="van Aken S.E."/>
            <person name="Riedmuller S.B."/>
            <person name="Feldblyum T.V."/>
            <person name="Cho J.K."/>
            <person name="Quackenbush J."/>
            <person name="Sedegah M."/>
            <person name="Shoaibi A."/>
            <person name="Cummings L.M."/>
            <person name="Florens L."/>
            <person name="Yates J.R."/>
            <person name="Raine J.D."/>
            <person name="Sinden R.E."/>
            <person name="Harris M.A."/>
            <person name="Cunningham D.A."/>
            <person name="Preiser P.R."/>
            <person name="Bergman L.W."/>
            <person name="Vaidya A.B."/>
            <person name="van Lin L.H."/>
            <person name="Janse C.J."/>
            <person name="Waters A.P."/>
            <person name="Smith H.O."/>
            <person name="White O.R."/>
            <person name="Salzberg S.L."/>
            <person name="Venter J.C."/>
            <person name="Fraser C.M."/>
            <person name="Hoffman S.L."/>
            <person name="Gardner M.J."/>
            <person name="Carucci D.J."/>
        </authorList>
    </citation>
    <scope>NUCLEOTIDE SEQUENCE [LARGE SCALE GENOMIC DNA]</scope>
    <source>
        <strain evidence="1 2">17XNL</strain>
    </source>
</reference>
<keyword evidence="2" id="KW-1185">Reference proteome</keyword>
<organism evidence="1 2">
    <name type="scientific">Plasmodium yoelii yoelii</name>
    <dbReference type="NCBI Taxonomy" id="73239"/>
    <lineage>
        <taxon>Eukaryota</taxon>
        <taxon>Sar</taxon>
        <taxon>Alveolata</taxon>
        <taxon>Apicomplexa</taxon>
        <taxon>Aconoidasida</taxon>
        <taxon>Haemosporida</taxon>
        <taxon>Plasmodiidae</taxon>
        <taxon>Plasmodium</taxon>
        <taxon>Plasmodium (Vinckeia)</taxon>
    </lineage>
</organism>